<accession>A0A927MJQ7</accession>
<sequence length="51" mass="5679">MGRFLWFIIVALIGLWLLGLFFKIAGGLIHILLIIAGIIFVIQLISGKRSL</sequence>
<dbReference type="RefSeq" id="WP_192598887.1">
    <property type="nucleotide sequence ID" value="NZ_JADBEL010000011.1"/>
</dbReference>
<dbReference type="Pfam" id="PF18919">
    <property type="entry name" value="DUF5670"/>
    <property type="match status" value="1"/>
</dbReference>
<comment type="caution">
    <text evidence="2">The sequence shown here is derived from an EMBL/GenBank/DDBJ whole genome shotgun (WGS) entry which is preliminary data.</text>
</comment>
<dbReference type="NCBIfam" id="NF033488">
    <property type="entry name" value="lmo0937_fam_TM"/>
    <property type="match status" value="1"/>
</dbReference>
<dbReference type="Proteomes" id="UP000658225">
    <property type="component" value="Unassembled WGS sequence"/>
</dbReference>
<dbReference type="EMBL" id="JADBEL010000011">
    <property type="protein sequence ID" value="MBE1555141.1"/>
    <property type="molecule type" value="Genomic_DNA"/>
</dbReference>
<keyword evidence="3" id="KW-1185">Reference proteome</keyword>
<feature type="transmembrane region" description="Helical" evidence="1">
    <location>
        <begin position="5"/>
        <end position="22"/>
    </location>
</feature>
<protein>
    <recommendedName>
        <fullName evidence="4">Lmo0937 family membrane protein</fullName>
    </recommendedName>
</protein>
<keyword evidence="1" id="KW-0812">Transmembrane</keyword>
<evidence type="ECO:0000313" key="3">
    <source>
        <dbReference type="Proteomes" id="UP000658225"/>
    </source>
</evidence>
<evidence type="ECO:0000256" key="1">
    <source>
        <dbReference type="SAM" id="Phobius"/>
    </source>
</evidence>
<feature type="transmembrane region" description="Helical" evidence="1">
    <location>
        <begin position="28"/>
        <end position="46"/>
    </location>
</feature>
<proteinExistence type="predicted"/>
<evidence type="ECO:0008006" key="4">
    <source>
        <dbReference type="Google" id="ProtNLM"/>
    </source>
</evidence>
<dbReference type="AlphaFoldDB" id="A0A927MJQ7"/>
<keyword evidence="1" id="KW-0472">Membrane</keyword>
<dbReference type="InterPro" id="IPR043727">
    <property type="entry name" value="Lmo0937-like"/>
</dbReference>
<keyword evidence="1" id="KW-1133">Transmembrane helix</keyword>
<organism evidence="2 3">
    <name type="scientific">Sporosarcina limicola</name>
    <dbReference type="NCBI Taxonomy" id="34101"/>
    <lineage>
        <taxon>Bacteria</taxon>
        <taxon>Bacillati</taxon>
        <taxon>Bacillota</taxon>
        <taxon>Bacilli</taxon>
        <taxon>Bacillales</taxon>
        <taxon>Caryophanaceae</taxon>
        <taxon>Sporosarcina</taxon>
    </lineage>
</organism>
<name>A0A927MJQ7_9BACL</name>
<gene>
    <name evidence="2" type="ORF">H4683_002240</name>
</gene>
<evidence type="ECO:0000313" key="2">
    <source>
        <dbReference type="EMBL" id="MBE1555141.1"/>
    </source>
</evidence>
<reference evidence="2" key="1">
    <citation type="submission" date="2020-10" db="EMBL/GenBank/DDBJ databases">
        <title>Genomic Encyclopedia of Type Strains, Phase IV (KMG-IV): sequencing the most valuable type-strain genomes for metagenomic binning, comparative biology and taxonomic classification.</title>
        <authorList>
            <person name="Goeker M."/>
        </authorList>
    </citation>
    <scope>NUCLEOTIDE SEQUENCE</scope>
    <source>
        <strain evidence="2">DSM 13886</strain>
    </source>
</reference>